<organism evidence="4">
    <name type="scientific">Trypanosoma vivax (strain Y486)</name>
    <dbReference type="NCBI Taxonomy" id="1055687"/>
    <lineage>
        <taxon>Eukaryota</taxon>
        <taxon>Discoba</taxon>
        <taxon>Euglenozoa</taxon>
        <taxon>Kinetoplastea</taxon>
        <taxon>Metakinetoplastina</taxon>
        <taxon>Trypanosomatida</taxon>
        <taxon>Trypanosomatidae</taxon>
        <taxon>Trypanosoma</taxon>
        <taxon>Duttonella</taxon>
    </lineage>
</organism>
<dbReference type="PANTHER" id="PTHR15454:SF67">
    <property type="entry name" value="LEUCINE-RICH REPEAT PROTEIN (LRRP)"/>
    <property type="match status" value="1"/>
</dbReference>
<proteinExistence type="predicted"/>
<sequence length="449" mass="49706">MGDRKTSSTSHSLVRTFLQHVPLDIDLEHTRQIILKGKGITIIPPNIGTLLQQVRRLDLSDNDLCDISPIASLQKLTSLNLTRNSRLDSLAPLTSLSLTVCTVAHCSLRSLVGIEGCAATLKTLVVNDNDLIIQAPNGRYDGNLSEECVDIAVKNYTVLSALQACETLVLSRNPFLCKLHVDAAVEGDQEKVETRTTLCTENAPRREVDWLHPLSFLAKMKSLRKLSLSGCGLTSLPSGLFLLKVTELRLSQNKLRSLIPESILLQSVKILDVSHNMLESMSTLRRCRFVKHLSIAGNTFMKINETSQLNDDGRKSTAEGGAVEVSSKQLENAVSYLTKKMPNLESVDGTPLKVLKARISDRVKERNKRKLEDTGEVGKEEQNGGGSVPEEEEEDIVVQPPATVEDTVRVPIVRRERANMFAHYKKKIVADGAAVARLLTRRRVESFTW</sequence>
<keyword evidence="1" id="KW-0433">Leucine-rich repeat</keyword>
<dbReference type="SMART" id="SM00369">
    <property type="entry name" value="LRR_TYP"/>
    <property type="match status" value="3"/>
</dbReference>
<dbReference type="VEuPathDB" id="TriTrypDB:TvY486_0100330"/>
<dbReference type="GO" id="GO:0005737">
    <property type="term" value="C:cytoplasm"/>
    <property type="evidence" value="ECO:0007669"/>
    <property type="project" value="TreeGrafter"/>
</dbReference>
<reference evidence="4" key="1">
    <citation type="journal article" date="2012" name="Proc. Natl. Acad. Sci. U.S.A.">
        <title>Antigenic diversity is generated by distinct evolutionary mechanisms in African trypanosome species.</title>
        <authorList>
            <person name="Jackson A.P."/>
            <person name="Berry A."/>
            <person name="Aslett M."/>
            <person name="Allison H.C."/>
            <person name="Burton P."/>
            <person name="Vavrova-Anderson J."/>
            <person name="Brown R."/>
            <person name="Browne H."/>
            <person name="Corton N."/>
            <person name="Hauser H."/>
            <person name="Gamble J."/>
            <person name="Gilderthorp R."/>
            <person name="Marcello L."/>
            <person name="McQuillan J."/>
            <person name="Otto T.D."/>
            <person name="Quail M.A."/>
            <person name="Sanders M.J."/>
            <person name="van Tonder A."/>
            <person name="Ginger M.L."/>
            <person name="Field M.C."/>
            <person name="Barry J.D."/>
            <person name="Hertz-Fowler C."/>
            <person name="Berriman M."/>
        </authorList>
    </citation>
    <scope>NUCLEOTIDE SEQUENCE</scope>
    <source>
        <strain evidence="4">Y486</strain>
    </source>
</reference>
<dbReference type="PROSITE" id="PS51450">
    <property type="entry name" value="LRR"/>
    <property type="match status" value="3"/>
</dbReference>
<keyword evidence="2" id="KW-0677">Repeat</keyword>
<dbReference type="PANTHER" id="PTHR15454">
    <property type="entry name" value="NISCHARIN RELATED"/>
    <property type="match status" value="1"/>
</dbReference>
<dbReference type="InterPro" id="IPR032675">
    <property type="entry name" value="LRR_dom_sf"/>
</dbReference>
<feature type="compositionally biased region" description="Basic and acidic residues" evidence="3">
    <location>
        <begin position="365"/>
        <end position="382"/>
    </location>
</feature>
<gene>
    <name evidence="4" type="ORF">TVY486_0100330</name>
</gene>
<protein>
    <submittedName>
        <fullName evidence="4">Putative leucine-rich repeat protein (LRRP)</fullName>
    </submittedName>
</protein>
<evidence type="ECO:0000313" key="4">
    <source>
        <dbReference type="EMBL" id="CCC46385.1"/>
    </source>
</evidence>
<dbReference type="EMBL" id="HE573017">
    <property type="protein sequence ID" value="CCC46385.1"/>
    <property type="molecule type" value="Genomic_DNA"/>
</dbReference>
<evidence type="ECO:0000256" key="3">
    <source>
        <dbReference type="SAM" id="MobiDB-lite"/>
    </source>
</evidence>
<dbReference type="AlphaFoldDB" id="G0TR21"/>
<feature type="region of interest" description="Disordered" evidence="3">
    <location>
        <begin position="365"/>
        <end position="402"/>
    </location>
</feature>
<name>G0TR21_TRYVY</name>
<accession>G0TR21</accession>
<evidence type="ECO:0000256" key="2">
    <source>
        <dbReference type="ARBA" id="ARBA00022737"/>
    </source>
</evidence>
<dbReference type="SUPFAM" id="SSF52058">
    <property type="entry name" value="L domain-like"/>
    <property type="match status" value="1"/>
</dbReference>
<dbReference type="InterPro" id="IPR001611">
    <property type="entry name" value="Leu-rich_rpt"/>
</dbReference>
<dbReference type="OMA" id="PHHEADW"/>
<dbReference type="InterPro" id="IPR003591">
    <property type="entry name" value="Leu-rich_rpt_typical-subtyp"/>
</dbReference>
<dbReference type="Pfam" id="PF00560">
    <property type="entry name" value="LRR_1"/>
    <property type="match status" value="1"/>
</dbReference>
<dbReference type="Gene3D" id="3.80.10.10">
    <property type="entry name" value="Ribonuclease Inhibitor"/>
    <property type="match status" value="2"/>
</dbReference>
<evidence type="ECO:0000256" key="1">
    <source>
        <dbReference type="ARBA" id="ARBA00022614"/>
    </source>
</evidence>